<gene>
    <name evidence="3" type="ORF">BXYJ_LOCUS1575</name>
</gene>
<accession>A0A1I7S7F2</accession>
<dbReference type="GO" id="GO:0005634">
    <property type="term" value="C:nucleus"/>
    <property type="evidence" value="ECO:0007669"/>
    <property type="project" value="TreeGrafter"/>
</dbReference>
<evidence type="ECO:0000259" key="2">
    <source>
        <dbReference type="PROSITE" id="PS51029"/>
    </source>
</evidence>
<dbReference type="Proteomes" id="UP000582659">
    <property type="component" value="Unassembled WGS sequence"/>
</dbReference>
<evidence type="ECO:0000313" key="7">
    <source>
        <dbReference type="WBParaSite" id="BXY_0894300.1"/>
    </source>
</evidence>
<reference evidence="4" key="2">
    <citation type="submission" date="2020-08" db="EMBL/GenBank/DDBJ databases">
        <authorList>
            <person name="Kikuchi T."/>
        </authorList>
    </citation>
    <scope>NUCLEOTIDE SEQUENCE</scope>
    <source>
        <strain evidence="3">Ka4C1</strain>
    </source>
</reference>
<dbReference type="Proteomes" id="UP000095284">
    <property type="component" value="Unplaced"/>
</dbReference>
<dbReference type="SMART" id="SM00595">
    <property type="entry name" value="MADF"/>
    <property type="match status" value="1"/>
</dbReference>
<proteinExistence type="predicted"/>
<dbReference type="Pfam" id="PF10545">
    <property type="entry name" value="MADF_DNA_bdg"/>
    <property type="match status" value="1"/>
</dbReference>
<dbReference type="OrthoDB" id="6600747at2759"/>
<dbReference type="PANTHER" id="PTHR12243">
    <property type="entry name" value="MADF DOMAIN TRANSCRIPTION FACTOR"/>
    <property type="match status" value="1"/>
</dbReference>
<dbReference type="PROSITE" id="PS51029">
    <property type="entry name" value="MADF"/>
    <property type="match status" value="1"/>
</dbReference>
<dbReference type="EMBL" id="CAJFDI010000001">
    <property type="protein sequence ID" value="CAD5209718.1"/>
    <property type="molecule type" value="Genomic_DNA"/>
</dbReference>
<dbReference type="eggNOG" id="ENOG502S788">
    <property type="taxonomic scope" value="Eukaryota"/>
</dbReference>
<sequence>MAKKDLSDHVIYGEDVPNDSDSNSVLLNSFGPPKKSRTAHYNDDIRLCIIEEVYRQPLLWAATSGEPVTMLHRRRAYNEIASKIGNQENGLKAVDVERQWKNLKDTYIKLKKKVITDDDGTLLIPKWKFFRCLAFIDNEDLECFNIEEEIKLARREHGIEAKGPVNTSTPQTSSNKNTNSGNGSNVVEVITVGRPKKRVRVDQDVSRISNDHQTVVMTPTSSKRQKEDEEADEYIAFCNSLIHPLREIGAYSKLEYYKFQKMIRDALFDVQMQIHTSKPS</sequence>
<name>A0A1I7S7F2_BURXY</name>
<dbReference type="InterPro" id="IPR006578">
    <property type="entry name" value="MADF-dom"/>
</dbReference>
<dbReference type="Proteomes" id="UP000659654">
    <property type="component" value="Unassembled WGS sequence"/>
</dbReference>
<evidence type="ECO:0000313" key="5">
    <source>
        <dbReference type="Proteomes" id="UP000095284"/>
    </source>
</evidence>
<dbReference type="WBParaSite" id="BXY_0894300.1">
    <property type="protein sequence ID" value="BXY_0894300.1"/>
    <property type="gene ID" value="BXY_0894300"/>
</dbReference>
<feature type="compositionally biased region" description="Low complexity" evidence="1">
    <location>
        <begin position="172"/>
        <end position="185"/>
    </location>
</feature>
<evidence type="ECO:0000313" key="3">
    <source>
        <dbReference type="EMBL" id="CAD5209718.1"/>
    </source>
</evidence>
<dbReference type="PANTHER" id="PTHR12243:SF67">
    <property type="entry name" value="COREPRESSOR OF PANGOLIN, ISOFORM A-RELATED"/>
    <property type="match status" value="1"/>
</dbReference>
<dbReference type="AlphaFoldDB" id="A0A1I7S7F2"/>
<dbReference type="InterPro" id="IPR039353">
    <property type="entry name" value="TF_Adf1"/>
</dbReference>
<protein>
    <submittedName>
        <fullName evidence="3">(pine wood nematode) hypothetical protein</fullName>
    </submittedName>
    <submittedName>
        <fullName evidence="7">MADF domain-containing protein</fullName>
    </submittedName>
</protein>
<dbReference type="EMBL" id="CAJFCV020000001">
    <property type="protein sequence ID" value="CAG9085023.1"/>
    <property type="molecule type" value="Genomic_DNA"/>
</dbReference>
<evidence type="ECO:0000313" key="6">
    <source>
        <dbReference type="Proteomes" id="UP000659654"/>
    </source>
</evidence>
<feature type="domain" description="MADF" evidence="2">
    <location>
        <begin position="48"/>
        <end position="141"/>
    </location>
</feature>
<evidence type="ECO:0000256" key="1">
    <source>
        <dbReference type="SAM" id="MobiDB-lite"/>
    </source>
</evidence>
<evidence type="ECO:0000313" key="4">
    <source>
        <dbReference type="EMBL" id="CAG9085023.1"/>
    </source>
</evidence>
<organism evidence="5 7">
    <name type="scientific">Bursaphelenchus xylophilus</name>
    <name type="common">Pinewood nematode worm</name>
    <name type="synonym">Aphelenchoides xylophilus</name>
    <dbReference type="NCBI Taxonomy" id="6326"/>
    <lineage>
        <taxon>Eukaryota</taxon>
        <taxon>Metazoa</taxon>
        <taxon>Ecdysozoa</taxon>
        <taxon>Nematoda</taxon>
        <taxon>Chromadorea</taxon>
        <taxon>Rhabditida</taxon>
        <taxon>Tylenchina</taxon>
        <taxon>Tylenchomorpha</taxon>
        <taxon>Aphelenchoidea</taxon>
        <taxon>Aphelenchoididae</taxon>
        <taxon>Bursaphelenchus</taxon>
    </lineage>
</organism>
<dbReference type="GO" id="GO:0006357">
    <property type="term" value="P:regulation of transcription by RNA polymerase II"/>
    <property type="evidence" value="ECO:0007669"/>
    <property type="project" value="TreeGrafter"/>
</dbReference>
<keyword evidence="6" id="KW-1185">Reference proteome</keyword>
<feature type="region of interest" description="Disordered" evidence="1">
    <location>
        <begin position="161"/>
        <end position="185"/>
    </location>
</feature>
<dbReference type="GO" id="GO:0005667">
    <property type="term" value="C:transcription regulator complex"/>
    <property type="evidence" value="ECO:0007669"/>
    <property type="project" value="TreeGrafter"/>
</dbReference>
<reference evidence="7" key="1">
    <citation type="submission" date="2016-11" db="UniProtKB">
        <authorList>
            <consortium name="WormBaseParasite"/>
        </authorList>
    </citation>
    <scope>IDENTIFICATION</scope>
</reference>